<keyword evidence="2" id="KW-1015">Disulfide bond</keyword>
<reference evidence="6" key="1">
    <citation type="submission" date="2010-06" db="EMBL/GenBank/DDBJ databases">
        <authorList>
            <person name="Carlson J."/>
            <person name="Booth B."/>
            <person name="Frise E."/>
            <person name="Sandler J."/>
            <person name="Wan K."/>
            <person name="Yu C."/>
            <person name="Celniker S."/>
        </authorList>
    </citation>
    <scope>NUCLEOTIDE SEQUENCE</scope>
</reference>
<dbReference type="OrthoDB" id="6727623at2759"/>
<feature type="coiled-coil region" evidence="4">
    <location>
        <begin position="77"/>
        <end position="114"/>
    </location>
</feature>
<evidence type="ECO:0000256" key="4">
    <source>
        <dbReference type="SAM" id="Coils"/>
    </source>
</evidence>
<dbReference type="SUPFAM" id="SSF56436">
    <property type="entry name" value="C-type lectin-like"/>
    <property type="match status" value="1"/>
</dbReference>
<evidence type="ECO:0000313" key="6">
    <source>
        <dbReference type="EMBL" id="ADI44134.1"/>
    </source>
</evidence>
<dbReference type="PANTHER" id="PTHR46490">
    <property type="entry name" value="C-TYPE LECTIN DOMAIN FAMILY 12 MEMBER A-RELATED"/>
    <property type="match status" value="1"/>
</dbReference>
<dbReference type="PANTHER" id="PTHR46490:SF6">
    <property type="entry name" value="ASIALOGLYCOPROTEIN RECEPTOR 1-LIKE-RELATED"/>
    <property type="match status" value="1"/>
</dbReference>
<protein>
    <submittedName>
        <fullName evidence="6">MIP22901p</fullName>
    </submittedName>
</protein>
<feature type="non-terminal residue" evidence="6">
    <location>
        <position position="1"/>
    </location>
</feature>
<dbReference type="InterPro" id="IPR016187">
    <property type="entry name" value="CTDL_fold"/>
</dbReference>
<dbReference type="InterPro" id="IPR016186">
    <property type="entry name" value="C-type_lectin-like/link_sf"/>
</dbReference>
<evidence type="ECO:0000256" key="3">
    <source>
        <dbReference type="ARBA" id="ARBA00023180"/>
    </source>
</evidence>
<dbReference type="VEuPathDB" id="VectorBase:FBgn0264341"/>
<dbReference type="Bgee" id="FBgn0264341">
    <property type="expression patterns" value="Expressed in visceral muscle cell in digestive tract and 7 other cell types or tissues"/>
</dbReference>
<dbReference type="EMBL" id="BT124976">
    <property type="protein sequence ID" value="ADI44134.1"/>
    <property type="molecule type" value="mRNA"/>
</dbReference>
<organism evidence="6">
    <name type="scientific">Drosophila melanogaster</name>
    <name type="common">Fruit fly</name>
    <dbReference type="NCBI Taxonomy" id="7227"/>
    <lineage>
        <taxon>Eukaryota</taxon>
        <taxon>Metazoa</taxon>
        <taxon>Ecdysozoa</taxon>
        <taxon>Arthropoda</taxon>
        <taxon>Hexapoda</taxon>
        <taxon>Insecta</taxon>
        <taxon>Pterygota</taxon>
        <taxon>Neoptera</taxon>
        <taxon>Endopterygota</taxon>
        <taxon>Diptera</taxon>
        <taxon>Brachycera</taxon>
        <taxon>Muscomorpha</taxon>
        <taxon>Ephydroidea</taxon>
        <taxon>Drosophilidae</taxon>
        <taxon>Drosophila</taxon>
        <taxon>Sophophora</taxon>
    </lineage>
</organism>
<evidence type="ECO:0000256" key="2">
    <source>
        <dbReference type="ARBA" id="ARBA00023157"/>
    </source>
</evidence>
<dbReference type="ExpressionAtlas" id="D6W4S6">
    <property type="expression patterns" value="baseline and differential"/>
</dbReference>
<dbReference type="HOGENOM" id="CLU_049894_13_0_1"/>
<dbReference type="PROSITE" id="PS50041">
    <property type="entry name" value="C_TYPE_LECTIN_2"/>
    <property type="match status" value="1"/>
</dbReference>
<dbReference type="InterPro" id="IPR001304">
    <property type="entry name" value="C-type_lectin-like"/>
</dbReference>
<name>D6W4S6_DROME</name>
<keyword evidence="3" id="KW-0325">Glycoprotein</keyword>
<proteinExistence type="evidence at transcript level"/>
<dbReference type="SMART" id="SM00034">
    <property type="entry name" value="CLECT"/>
    <property type="match status" value="1"/>
</dbReference>
<dbReference type="InterPro" id="IPR052309">
    <property type="entry name" value="C-type_Lectin_Domain_Fam1"/>
</dbReference>
<dbReference type="Gene3D" id="3.10.100.10">
    <property type="entry name" value="Mannose-Binding Protein A, subunit A"/>
    <property type="match status" value="1"/>
</dbReference>
<feature type="domain" description="C-type lectin" evidence="5">
    <location>
        <begin position="125"/>
        <end position="236"/>
    </location>
</feature>
<dbReference type="GO" id="GO:0030246">
    <property type="term" value="F:carbohydrate binding"/>
    <property type="evidence" value="ECO:0007669"/>
    <property type="project" value="UniProtKB-KW"/>
</dbReference>
<keyword evidence="1" id="KW-0430">Lectin</keyword>
<accession>D6W4S6</accession>
<dbReference type="CDD" id="cd00037">
    <property type="entry name" value="CLECT"/>
    <property type="match status" value="1"/>
</dbReference>
<dbReference type="Pfam" id="PF00059">
    <property type="entry name" value="Lectin_C"/>
    <property type="match status" value="1"/>
</dbReference>
<evidence type="ECO:0000256" key="1">
    <source>
        <dbReference type="ARBA" id="ARBA00022734"/>
    </source>
</evidence>
<keyword evidence="4" id="KW-0175">Coiled coil</keyword>
<dbReference type="AlphaFoldDB" id="D6W4S6"/>
<sequence>FAVQALKKMFKLGTYYFCIIVTFHAYGIVSPQDEKDSECVLTDAPNQCGAFCMSAQRPLFEHNRIIQNQIYEISSLQAESHERLKRIENELINLQIEQKESKQAINENDDTKVEGIETTTSVNLIKKKKYVIVDKALNWYNAVKFCQEIGGKLAEFSDEHEYDTVISTVEPDTCYWIGIRSYNNEHQSLRTDNRPLYLKMADMPNNNIFNGENCVGIQNGFMHDLWCNLSYYSICTTSWF</sequence>
<evidence type="ECO:0000259" key="5">
    <source>
        <dbReference type="PROSITE" id="PS50041"/>
    </source>
</evidence>